<dbReference type="OrthoDB" id="124103at2759"/>
<dbReference type="Proteomes" id="UP000198211">
    <property type="component" value="Unassembled WGS sequence"/>
</dbReference>
<keyword evidence="3" id="KW-1185">Reference proteome</keyword>
<evidence type="ECO:0000256" key="1">
    <source>
        <dbReference type="SAM" id="MobiDB-lite"/>
    </source>
</evidence>
<feature type="compositionally biased region" description="Acidic residues" evidence="1">
    <location>
        <begin position="62"/>
        <end position="71"/>
    </location>
</feature>
<feature type="region of interest" description="Disordered" evidence="1">
    <location>
        <begin position="62"/>
        <end position="116"/>
    </location>
</feature>
<accession>A0A225WZ55</accession>
<sequence>MCKSGTAEEYQEREVLLQDIGTQMADNKECTQAEQETKTAKQKGIESSGVLLRRLAMENFDEEDDELDDIIDTSVSTEAQDDESASSTNAGEENDTTPRKKQGATLGKRGGSGRKGKVTKIACLTVVTDVLAQAIASTDADEKGKYEYKIKRLQFEKYQAERQRQYDEEQADKRRDHEAAMEGRRLKADEDRDRRMHDFILNLMKQR</sequence>
<name>A0A225WZ55_9STRA</name>
<comment type="caution">
    <text evidence="2">The sequence shown here is derived from an EMBL/GenBank/DDBJ whole genome shotgun (WGS) entry which is preliminary data.</text>
</comment>
<evidence type="ECO:0000313" key="2">
    <source>
        <dbReference type="EMBL" id="OWZ22782.1"/>
    </source>
</evidence>
<reference evidence="3" key="1">
    <citation type="submission" date="2017-03" db="EMBL/GenBank/DDBJ databases">
        <title>Phytopthora megakarya and P. palmivora, two closely related causual agents of cacao black pod achieved similar genome size and gene model numbers by different mechanisms.</title>
        <authorList>
            <person name="Ali S."/>
            <person name="Shao J."/>
            <person name="Larry D.J."/>
            <person name="Kronmiller B."/>
            <person name="Shen D."/>
            <person name="Strem M.D."/>
            <person name="Melnick R.L."/>
            <person name="Guiltinan M.J."/>
            <person name="Tyler B.M."/>
            <person name="Meinhardt L.W."/>
            <person name="Bailey B.A."/>
        </authorList>
    </citation>
    <scope>NUCLEOTIDE SEQUENCE [LARGE SCALE GENOMIC DNA]</scope>
    <source>
        <strain evidence="3">zdho120</strain>
    </source>
</reference>
<gene>
    <name evidence="2" type="ORF">PHMEG_0002454</name>
</gene>
<evidence type="ECO:0000313" key="3">
    <source>
        <dbReference type="Proteomes" id="UP000198211"/>
    </source>
</evidence>
<protein>
    <submittedName>
        <fullName evidence="2">Uncharacterized protein</fullName>
    </submittedName>
</protein>
<feature type="region of interest" description="Disordered" evidence="1">
    <location>
        <begin position="162"/>
        <end position="189"/>
    </location>
</feature>
<dbReference type="EMBL" id="NBNE01000109">
    <property type="protein sequence ID" value="OWZ22782.1"/>
    <property type="molecule type" value="Genomic_DNA"/>
</dbReference>
<proteinExistence type="predicted"/>
<organism evidence="2 3">
    <name type="scientific">Phytophthora megakarya</name>
    <dbReference type="NCBI Taxonomy" id="4795"/>
    <lineage>
        <taxon>Eukaryota</taxon>
        <taxon>Sar</taxon>
        <taxon>Stramenopiles</taxon>
        <taxon>Oomycota</taxon>
        <taxon>Peronosporomycetes</taxon>
        <taxon>Peronosporales</taxon>
        <taxon>Peronosporaceae</taxon>
        <taxon>Phytophthora</taxon>
    </lineage>
</organism>
<dbReference type="AlphaFoldDB" id="A0A225WZ55"/>